<dbReference type="SMART" id="SM00418">
    <property type="entry name" value="HTH_ARSR"/>
    <property type="match status" value="1"/>
</dbReference>
<name>A0A0F7FS46_9ACTN</name>
<dbReference type="EMBL" id="CP009922">
    <property type="protein sequence ID" value="AKG42829.1"/>
    <property type="molecule type" value="Genomic_DNA"/>
</dbReference>
<accession>A0A0F7FS46</accession>
<dbReference type="PANTHER" id="PTHR43132">
    <property type="entry name" value="ARSENICAL RESISTANCE OPERON REPRESSOR ARSR-RELATED"/>
    <property type="match status" value="1"/>
</dbReference>
<dbReference type="InterPro" id="IPR036390">
    <property type="entry name" value="WH_DNA-bd_sf"/>
</dbReference>
<dbReference type="AlphaFoldDB" id="A0A0F7FS46"/>
<dbReference type="CDD" id="cd00090">
    <property type="entry name" value="HTH_ARSR"/>
    <property type="match status" value="1"/>
</dbReference>
<sequence>MLRIHVTGEDLARIRLADRPDPMWETVLSSLRFRDRRGPASYGRWRGQVRGRLRALPHTLRALIPLGGYFPDFLTPVTAGADWEERVDRLRSTPRRQLRAEMLTLDAESAVALPGWVRELADGERETLDKVAGDLDRYYRSAVAPPGIWSAVQTQVDADRALRIRHLTSGGIEGLLHGLRPVLRWESPVLEADYPVPRELRLDGRGLLLIPSFFCWRHPVTFYDDGPNPVLVYPIQHTVSTLPGSAALGRLIGATRARVLRCVGHGATTGDLARRAGISAASASEHAGVLREAGLVLSVRRGNEVLHTLTPLGTELLPTHALGADQW</sequence>
<evidence type="ECO:0000256" key="1">
    <source>
        <dbReference type="ARBA" id="ARBA00023015"/>
    </source>
</evidence>
<dbReference type="PANTHER" id="PTHR43132:SF8">
    <property type="entry name" value="HTH-TYPE TRANSCRIPTIONAL REGULATOR KMTR"/>
    <property type="match status" value="1"/>
</dbReference>
<evidence type="ECO:0000259" key="4">
    <source>
        <dbReference type="SMART" id="SM00418"/>
    </source>
</evidence>
<keyword evidence="3" id="KW-0804">Transcription</keyword>
<dbReference type="InterPro" id="IPR051011">
    <property type="entry name" value="Metal_resp_trans_reg"/>
</dbReference>
<protein>
    <submittedName>
        <fullName evidence="5">Family transcriptional regulator</fullName>
    </submittedName>
</protein>
<reference evidence="5" key="1">
    <citation type="submission" date="2019-08" db="EMBL/GenBank/DDBJ databases">
        <title>Complete genome sequence of a mangrove-derived Streptomyces xiamenensis.</title>
        <authorList>
            <person name="Xu J."/>
        </authorList>
    </citation>
    <scope>NUCLEOTIDE SEQUENCE</scope>
    <source>
        <strain evidence="5">318</strain>
    </source>
</reference>
<dbReference type="RefSeq" id="WP_030725927.1">
    <property type="nucleotide sequence ID" value="NZ_CP009922.3"/>
</dbReference>
<evidence type="ECO:0000256" key="2">
    <source>
        <dbReference type="ARBA" id="ARBA00023125"/>
    </source>
</evidence>
<proteinExistence type="predicted"/>
<dbReference type="Gene3D" id="1.10.10.10">
    <property type="entry name" value="Winged helix-like DNA-binding domain superfamily/Winged helix DNA-binding domain"/>
    <property type="match status" value="1"/>
</dbReference>
<feature type="domain" description="HTH arsR-type" evidence="4">
    <location>
        <begin position="247"/>
        <end position="317"/>
    </location>
</feature>
<dbReference type="InterPro" id="IPR036388">
    <property type="entry name" value="WH-like_DNA-bd_sf"/>
</dbReference>
<keyword evidence="6" id="KW-1185">Reference proteome</keyword>
<dbReference type="PATRIC" id="fig|408015.6.peg.1479"/>
<dbReference type="GO" id="GO:0003700">
    <property type="term" value="F:DNA-binding transcription factor activity"/>
    <property type="evidence" value="ECO:0007669"/>
    <property type="project" value="InterPro"/>
</dbReference>
<dbReference type="SUPFAM" id="SSF46785">
    <property type="entry name" value="Winged helix' DNA-binding domain"/>
    <property type="match status" value="1"/>
</dbReference>
<gene>
    <name evidence="5" type="ORF">SXIM_14450</name>
</gene>
<dbReference type="Pfam" id="PF12840">
    <property type="entry name" value="HTH_20"/>
    <property type="match status" value="1"/>
</dbReference>
<organism evidence="5 6">
    <name type="scientific">Streptomyces xiamenensis</name>
    <dbReference type="NCBI Taxonomy" id="408015"/>
    <lineage>
        <taxon>Bacteria</taxon>
        <taxon>Bacillati</taxon>
        <taxon>Actinomycetota</taxon>
        <taxon>Actinomycetes</taxon>
        <taxon>Kitasatosporales</taxon>
        <taxon>Streptomycetaceae</taxon>
        <taxon>Streptomyces</taxon>
    </lineage>
</organism>
<dbReference type="GO" id="GO:0003677">
    <property type="term" value="F:DNA binding"/>
    <property type="evidence" value="ECO:0007669"/>
    <property type="project" value="UniProtKB-KW"/>
</dbReference>
<evidence type="ECO:0000313" key="6">
    <source>
        <dbReference type="Proteomes" id="UP000034034"/>
    </source>
</evidence>
<keyword evidence="1" id="KW-0805">Transcription regulation</keyword>
<dbReference type="KEGG" id="sxi:SXIM_14450"/>
<keyword evidence="2" id="KW-0238">DNA-binding</keyword>
<dbReference type="Proteomes" id="UP000034034">
    <property type="component" value="Chromosome"/>
</dbReference>
<dbReference type="InterPro" id="IPR001845">
    <property type="entry name" value="HTH_ArsR_DNA-bd_dom"/>
</dbReference>
<dbReference type="HOGENOM" id="CLU_063235_1_0_11"/>
<evidence type="ECO:0000256" key="3">
    <source>
        <dbReference type="ARBA" id="ARBA00023163"/>
    </source>
</evidence>
<dbReference type="STRING" id="408015.SXIM_14450"/>
<dbReference type="InterPro" id="IPR011991">
    <property type="entry name" value="ArsR-like_HTH"/>
</dbReference>
<evidence type="ECO:0000313" key="5">
    <source>
        <dbReference type="EMBL" id="AKG42829.1"/>
    </source>
</evidence>